<dbReference type="Proteomes" id="UP000184233">
    <property type="component" value="Unassembled WGS sequence"/>
</dbReference>
<comment type="caution">
    <text evidence="1">The sequence shown here is derived from an EMBL/GenBank/DDBJ whole genome shotgun (WGS) entry which is preliminary data.</text>
</comment>
<proteinExistence type="predicted"/>
<evidence type="ECO:0000313" key="1">
    <source>
        <dbReference type="EMBL" id="OJX57841.1"/>
    </source>
</evidence>
<sequence>MDRSVHGIHTGYCNTGSNPVREGGRILVGELDTDRAGRHSAACVRSGTSRCSPVRVEDRGKARLPPIPYGVVSTNDDQRYGHIIHRLLGSRWNDVGMSS</sequence>
<dbReference type="EMBL" id="MKVH01000021">
    <property type="protein sequence ID" value="OJX57841.1"/>
    <property type="molecule type" value="Genomic_DNA"/>
</dbReference>
<dbReference type="AlphaFoldDB" id="A0A1M3KZC9"/>
<name>A0A1M3KZC9_9BACT</name>
<accession>A0A1M3KZC9</accession>
<gene>
    <name evidence="1" type="ORF">BGO89_07685</name>
</gene>
<protein>
    <submittedName>
        <fullName evidence="1">Uncharacterized protein</fullName>
    </submittedName>
</protein>
<evidence type="ECO:0000313" key="2">
    <source>
        <dbReference type="Proteomes" id="UP000184233"/>
    </source>
</evidence>
<organism evidence="1 2">
    <name type="scientific">Candidatus Kapaibacterium thiocyanatum</name>
    <dbReference type="NCBI Taxonomy" id="1895771"/>
    <lineage>
        <taxon>Bacteria</taxon>
        <taxon>Pseudomonadati</taxon>
        <taxon>Candidatus Kapaibacteriota</taxon>
        <taxon>Candidatus Kapaibacteriia</taxon>
        <taxon>Candidatus Kapaibacteriales</taxon>
        <taxon>Candidatus Kapaibacteriaceae</taxon>
        <taxon>Candidatus Kapaibacterium</taxon>
    </lineage>
</organism>
<reference evidence="1 2" key="1">
    <citation type="submission" date="2016-09" db="EMBL/GenBank/DDBJ databases">
        <title>Genome-resolved meta-omics ties microbial dynamics to process performance in biotechnology for thiocyanate degradation.</title>
        <authorList>
            <person name="Kantor R.S."/>
            <person name="Huddy R.J."/>
            <person name="Iyer R."/>
            <person name="Thomas B.C."/>
            <person name="Brown C.T."/>
            <person name="Anantharaman K."/>
            <person name="Tringe S."/>
            <person name="Hettich R.L."/>
            <person name="Harrison S.T."/>
            <person name="Banfield J.F."/>
        </authorList>
    </citation>
    <scope>NUCLEOTIDE SEQUENCE [LARGE SCALE GENOMIC DNA]</scope>
    <source>
        <strain evidence="1">59-99</strain>
    </source>
</reference>